<protein>
    <recommendedName>
        <fullName evidence="2">DUF3152 domain-containing protein</fullName>
    </recommendedName>
</protein>
<comment type="caution">
    <text evidence="3">The sequence shown here is derived from an EMBL/GenBank/DDBJ whole genome shotgun (WGS) entry which is preliminary data.</text>
</comment>
<gene>
    <name evidence="3" type="ORF">AUCHE_01_01170</name>
</gene>
<proteinExistence type="predicted"/>
<dbReference type="AlphaFoldDB" id="K6VMH3"/>
<feature type="region of interest" description="Disordered" evidence="1">
    <location>
        <begin position="58"/>
        <end position="97"/>
    </location>
</feature>
<dbReference type="RefSeq" id="WP_006501305.1">
    <property type="nucleotide sequence ID" value="NZ_BAGZ01000001.1"/>
</dbReference>
<dbReference type="eggNOG" id="COG5479">
    <property type="taxonomic scope" value="Bacteria"/>
</dbReference>
<dbReference type="OrthoDB" id="9779865at2"/>
<dbReference type="STRING" id="100225.SAMN05421595_1684"/>
<sequence length="260" mass="28085">MSKPIRERERSREDPSIASRAELRHLSPARGLSWAAVGLTLSAVIGPIFFPEGLSDREGTQAGSLTSSTTSGPSPVPSTGSGNLRVLSVPGEDSPRVGRRVSYSVEVEEGADADADGFSTLVREVLTDHRGWEPQDSVHFVSLGPEQLRSGERPQVRITLASPSTVDRMCAPLRTEGQVSCRNGDRVALNARRWRQGAPSYPDDLLHYRIYLINHEVGHALGHGHEPCSAPGSPAPVMLQQTLGLDGCVRYPWPVTGQDP</sequence>
<dbReference type="InterPro" id="IPR022603">
    <property type="entry name" value="DUF3152"/>
</dbReference>
<evidence type="ECO:0000259" key="2">
    <source>
        <dbReference type="Pfam" id="PF11350"/>
    </source>
</evidence>
<dbReference type="Proteomes" id="UP000008495">
    <property type="component" value="Unassembled WGS sequence"/>
</dbReference>
<name>K6VMH3_9MICO</name>
<feature type="domain" description="DUF3152" evidence="2">
    <location>
        <begin position="75"/>
        <end position="246"/>
    </location>
</feature>
<dbReference type="EMBL" id="BAGZ01000001">
    <property type="protein sequence ID" value="GAB76555.1"/>
    <property type="molecule type" value="Genomic_DNA"/>
</dbReference>
<evidence type="ECO:0000313" key="3">
    <source>
        <dbReference type="EMBL" id="GAB76555.1"/>
    </source>
</evidence>
<keyword evidence="4" id="KW-1185">Reference proteome</keyword>
<reference evidence="3 4" key="1">
    <citation type="submission" date="2012-08" db="EMBL/GenBank/DDBJ databases">
        <title>Whole genome shotgun sequence of Austwickia chelonae NBRC 105200.</title>
        <authorList>
            <person name="Yoshida I."/>
            <person name="Hosoyama A."/>
            <person name="Tsuchikane K."/>
            <person name="Katsumata H."/>
            <person name="Ando Y."/>
            <person name="Ohji S."/>
            <person name="Hamada M."/>
            <person name="Tamura T."/>
            <person name="Yamazoe A."/>
            <person name="Yamazaki S."/>
            <person name="Fujita N."/>
        </authorList>
    </citation>
    <scope>NUCLEOTIDE SEQUENCE [LARGE SCALE GENOMIC DNA]</scope>
    <source>
        <strain evidence="3 4">NBRC 105200</strain>
    </source>
</reference>
<feature type="compositionally biased region" description="Low complexity" evidence="1">
    <location>
        <begin position="60"/>
        <end position="82"/>
    </location>
</feature>
<evidence type="ECO:0000313" key="4">
    <source>
        <dbReference type="Proteomes" id="UP000008495"/>
    </source>
</evidence>
<accession>K6VMH3</accession>
<dbReference type="Pfam" id="PF11350">
    <property type="entry name" value="DUF3152"/>
    <property type="match status" value="1"/>
</dbReference>
<organism evidence="3 4">
    <name type="scientific">Austwickia chelonae NBRC 105200</name>
    <dbReference type="NCBI Taxonomy" id="1184607"/>
    <lineage>
        <taxon>Bacteria</taxon>
        <taxon>Bacillati</taxon>
        <taxon>Actinomycetota</taxon>
        <taxon>Actinomycetes</taxon>
        <taxon>Micrococcales</taxon>
        <taxon>Dermatophilaceae</taxon>
        <taxon>Austwickia</taxon>
    </lineage>
</organism>
<evidence type="ECO:0000256" key="1">
    <source>
        <dbReference type="SAM" id="MobiDB-lite"/>
    </source>
</evidence>
<dbReference type="SUPFAM" id="SSF55486">
    <property type="entry name" value="Metalloproteases ('zincins'), catalytic domain"/>
    <property type="match status" value="1"/>
</dbReference>